<dbReference type="Proteomes" id="UP000247152">
    <property type="component" value="Unassembled WGS sequence"/>
</dbReference>
<evidence type="ECO:0000313" key="2">
    <source>
        <dbReference type="Proteomes" id="UP000247152"/>
    </source>
</evidence>
<evidence type="ECO:0000313" key="1">
    <source>
        <dbReference type="EMBL" id="PWY53829.1"/>
    </source>
</evidence>
<dbReference type="AlphaFoldDB" id="A0A317TXX5"/>
<organism evidence="1 2">
    <name type="scientific">Legionella qingyii</name>
    <dbReference type="NCBI Taxonomy" id="2184757"/>
    <lineage>
        <taxon>Bacteria</taxon>
        <taxon>Pseudomonadati</taxon>
        <taxon>Pseudomonadota</taxon>
        <taxon>Gammaproteobacteria</taxon>
        <taxon>Legionellales</taxon>
        <taxon>Legionellaceae</taxon>
        <taxon>Legionella</taxon>
    </lineage>
</organism>
<accession>A0A317TXX5</accession>
<protein>
    <submittedName>
        <fullName evidence="1">Uncharacterized protein</fullName>
    </submittedName>
</protein>
<dbReference type="EMBL" id="QHJG01000065">
    <property type="protein sequence ID" value="PWY53829.1"/>
    <property type="molecule type" value="Genomic_DNA"/>
</dbReference>
<name>A0A317TXX5_9GAMM</name>
<sequence>MNISIISITFNKCSQRAIFNVILGKHTVTAMEFVMKLYYSFERNQTITLNSFKSKHKKIQ</sequence>
<reference evidence="1 2" key="1">
    <citation type="submission" date="2018-05" db="EMBL/GenBank/DDBJ databases">
        <title>Legionella qingyii sp.nov., whole genome shotgun sequence.</title>
        <authorList>
            <person name="Wu H."/>
            <person name="Zhu Q."/>
            <person name="Hu C."/>
        </authorList>
    </citation>
    <scope>NUCLEOTIDE SEQUENCE [LARGE SCALE GENOMIC DNA]</scope>
    <source>
        <strain evidence="1 2">HEB18</strain>
    </source>
</reference>
<proteinExistence type="predicted"/>
<gene>
    <name evidence="1" type="ORF">DGG96_20230</name>
</gene>
<comment type="caution">
    <text evidence="1">The sequence shown here is derived from an EMBL/GenBank/DDBJ whole genome shotgun (WGS) entry which is preliminary data.</text>
</comment>